<dbReference type="KEGG" id="hfl:PUV54_11615"/>
<dbReference type="RefSeq" id="WP_274492411.1">
    <property type="nucleotide sequence ID" value="NZ_CP118166.1"/>
</dbReference>
<reference evidence="1" key="1">
    <citation type="submission" date="2023-02" db="EMBL/GenBank/DDBJ databases">
        <title>Genome sequence of Hyphococcus flavus.</title>
        <authorList>
            <person name="Rong J.-C."/>
            <person name="Zhao Q."/>
            <person name="Yi M."/>
            <person name="Wu J.-Y."/>
        </authorList>
    </citation>
    <scope>NUCLEOTIDE SEQUENCE</scope>
    <source>
        <strain evidence="1">MCCC 1K03223</strain>
    </source>
</reference>
<evidence type="ECO:0000313" key="1">
    <source>
        <dbReference type="EMBL" id="WDI30602.1"/>
    </source>
</evidence>
<proteinExistence type="predicted"/>
<sequence length="150" mass="17159">MHSEVLEKPVRVTERRLTERIRQKWATLARGRLPSLREIENLNLGLDRDYCFAVDLRLSDILPYFVFMGDELSRYSTLYPMGDPRREKTLLDTAIGKIDEAALTRQPVNYDAVTRLDNGRRIAFRTILLPVAENGRDVSHVFGAAKGKGI</sequence>
<evidence type="ECO:0008006" key="3">
    <source>
        <dbReference type="Google" id="ProtNLM"/>
    </source>
</evidence>
<name>A0AAE9ZDP2_9PROT</name>
<dbReference type="AlphaFoldDB" id="A0AAE9ZDP2"/>
<organism evidence="1 2">
    <name type="scientific">Hyphococcus flavus</name>
    <dbReference type="NCBI Taxonomy" id="1866326"/>
    <lineage>
        <taxon>Bacteria</taxon>
        <taxon>Pseudomonadati</taxon>
        <taxon>Pseudomonadota</taxon>
        <taxon>Alphaproteobacteria</taxon>
        <taxon>Parvularculales</taxon>
        <taxon>Parvularculaceae</taxon>
        <taxon>Hyphococcus</taxon>
    </lineage>
</organism>
<keyword evidence="2" id="KW-1185">Reference proteome</keyword>
<protein>
    <recommendedName>
        <fullName evidence="3">PAS domain-containing protein</fullName>
    </recommendedName>
</protein>
<gene>
    <name evidence="1" type="ORF">PUV54_11615</name>
</gene>
<dbReference type="Proteomes" id="UP001214043">
    <property type="component" value="Chromosome"/>
</dbReference>
<dbReference type="EMBL" id="CP118166">
    <property type="protein sequence ID" value="WDI30602.1"/>
    <property type="molecule type" value="Genomic_DNA"/>
</dbReference>
<accession>A0AAE9ZDP2</accession>
<evidence type="ECO:0000313" key="2">
    <source>
        <dbReference type="Proteomes" id="UP001214043"/>
    </source>
</evidence>